<reference evidence="2" key="1">
    <citation type="submission" date="2021-05" db="EMBL/GenBank/DDBJ databases">
        <authorList>
            <person name="Alioto T."/>
            <person name="Alioto T."/>
            <person name="Gomez Garrido J."/>
        </authorList>
    </citation>
    <scope>NUCLEOTIDE SEQUENCE</scope>
</reference>
<keyword evidence="1" id="KW-0812">Transmembrane</keyword>
<feature type="transmembrane region" description="Helical" evidence="1">
    <location>
        <begin position="119"/>
        <end position="144"/>
    </location>
</feature>
<sequence>MVLLSHHLGRLSLSISILHIGHLIEVTANLRPARRTQQLPPLSGRQTSQIGFLLFFSLSNALGFDVRIVRVRTFNIALFNSVRSQLGFTTFLSGLAHFTALVCFRFLRYSPGGGGGGVFSLLFSVFANSFTIFIKSSVQFSFFLL</sequence>
<keyword evidence="1" id="KW-0472">Membrane</keyword>
<organism evidence="2">
    <name type="scientific">Cacopsylla melanoneura</name>
    <dbReference type="NCBI Taxonomy" id="428564"/>
    <lineage>
        <taxon>Eukaryota</taxon>
        <taxon>Metazoa</taxon>
        <taxon>Ecdysozoa</taxon>
        <taxon>Arthropoda</taxon>
        <taxon>Hexapoda</taxon>
        <taxon>Insecta</taxon>
        <taxon>Pterygota</taxon>
        <taxon>Neoptera</taxon>
        <taxon>Paraneoptera</taxon>
        <taxon>Hemiptera</taxon>
        <taxon>Sternorrhyncha</taxon>
        <taxon>Psylloidea</taxon>
        <taxon>Psyllidae</taxon>
        <taxon>Psyllinae</taxon>
        <taxon>Cacopsylla</taxon>
    </lineage>
</organism>
<accession>A0A8D8VZH4</accession>
<dbReference type="EMBL" id="HBUF01106799">
    <property type="protein sequence ID" value="CAG6639350.1"/>
    <property type="molecule type" value="Transcribed_RNA"/>
</dbReference>
<name>A0A8D8VZH4_9HEMI</name>
<evidence type="ECO:0000313" key="2">
    <source>
        <dbReference type="EMBL" id="CAG6639350.1"/>
    </source>
</evidence>
<dbReference type="AlphaFoldDB" id="A0A8D8VZH4"/>
<protein>
    <submittedName>
        <fullName evidence="2">Uncharacterized protein</fullName>
    </submittedName>
</protein>
<feature type="transmembrane region" description="Helical" evidence="1">
    <location>
        <begin position="88"/>
        <end position="107"/>
    </location>
</feature>
<evidence type="ECO:0000256" key="1">
    <source>
        <dbReference type="SAM" id="Phobius"/>
    </source>
</evidence>
<proteinExistence type="predicted"/>
<keyword evidence="1" id="KW-1133">Transmembrane helix</keyword>